<dbReference type="SUPFAM" id="SSF49464">
    <property type="entry name" value="Carboxypeptidase regulatory domain-like"/>
    <property type="match status" value="4"/>
</dbReference>
<accession>A0ABT5BA59</accession>
<sequence length="958" mass="98231">MRGRAESEAAPAPTPARPVTSGQVGGFEPRPEKPSLDPRSAGRATIAGTVRDARGQPVAGAQVCASARSHQLAGSETRRPMCVTSARDGHYRIEGLFAVRHEVTASAPGFVPGIYSRGEGSERREAIDLRPAMEALAIDIALEDGGVELRGTVKDLSGGPIEGALVSGERGFATTSADGSFSLWVRPGQRWVRARADGYALGFDDGIAPGHVYEVFLTPEAVLVGKVVEAASGAPIEGARVTATEGEWGTVDAQTFTDANGRFRLDGLEPGAYKARAETDETFGMAAEQAILGLGETSREVVIAAHPAFFVAGRIVRDDGAGCDRGSLGLRHATEDRGGVAETESDGSVRVRGLSPGEYTVTVKCEGFVPPAQVEAVTIDGHSVSDRTWTVTTGQAIGGMVVDDAGRPVPRIEVLVSATTEPGAAPAAQTTSGTGQSDAQGKFAVAGLLPGRYEVTVMASEAPRSTPATPTSVTLPKGQDVTELRIELPATGEVRGTIRDPQGRPVGGAEVLLSDGVDTQHTTAGDGGEFVFAHVAAGEYRAVPRLKGVAAAGPGESDDAPKGATVTVRSGKTETITLVVAGASGKITGVVRDESGAAVTDAFVEATRESNSAAGPPGAGQRGLSFLQKPILTDVDGRFTLEKLPAGTHALRAYRKGGGEANREHVALGDDVVLTIAATARMSGSVGVRGGGAMSDEFTVRLVDASSGYERFDTFYRTGGAWSLSELPAGTYTVSVNAGAGSAEVQATVSAGKDTTGVRVELTPKVTVRGSVVDLEGKPVADMEVTVGGRDAGPFGPPGGAMGLTDETGRFEVEGAPTGAVMVSLSPRNWGDSEFRSVNMPAVVASDRRVVELAPIRVTRTRTKAGEAAGDLGYKLAEAEAGADPLARRLVLAVVQPGGPAAAAGLQVGDEITSVDGQDVTGANSYLHRGLTQVPAGTAVTLGLARGASVQVTAGKRK</sequence>
<evidence type="ECO:0000313" key="4">
    <source>
        <dbReference type="EMBL" id="MDC0670313.1"/>
    </source>
</evidence>
<dbReference type="Pfam" id="PF13620">
    <property type="entry name" value="CarboxypepD_reg"/>
    <property type="match status" value="6"/>
</dbReference>
<gene>
    <name evidence="4" type="ORF">POL58_21335</name>
</gene>
<evidence type="ECO:0000313" key="5">
    <source>
        <dbReference type="Proteomes" id="UP001217838"/>
    </source>
</evidence>
<dbReference type="SUPFAM" id="SSF49452">
    <property type="entry name" value="Starch-binding domain-like"/>
    <property type="match status" value="3"/>
</dbReference>
<feature type="region of interest" description="Disordered" evidence="2">
    <location>
        <begin position="1"/>
        <end position="44"/>
    </location>
</feature>
<comment type="caution">
    <text evidence="4">The sequence shown here is derived from an EMBL/GenBank/DDBJ whole genome shotgun (WGS) entry which is preliminary data.</text>
</comment>
<dbReference type="SUPFAM" id="SSF50156">
    <property type="entry name" value="PDZ domain-like"/>
    <property type="match status" value="1"/>
</dbReference>
<dbReference type="InterPro" id="IPR041489">
    <property type="entry name" value="PDZ_6"/>
</dbReference>
<protein>
    <submittedName>
        <fullName evidence="4">Carboxypeptidase regulatory-like domain-containing protein</fullName>
    </submittedName>
</protein>
<reference evidence="4 5" key="1">
    <citation type="submission" date="2022-11" db="EMBL/GenBank/DDBJ databases">
        <title>Minimal conservation of predation-associated metabolite biosynthetic gene clusters underscores biosynthetic potential of Myxococcota including descriptions for ten novel species: Archangium lansinium sp. nov., Myxococcus landrumus sp. nov., Nannocystis bai.</title>
        <authorList>
            <person name="Ahearne A."/>
            <person name="Stevens C."/>
            <person name="Dowd S."/>
        </authorList>
    </citation>
    <scope>NUCLEOTIDE SEQUENCE [LARGE SCALE GENOMIC DNA]</scope>
    <source>
        <strain evidence="4 5">NCELM</strain>
    </source>
</reference>
<evidence type="ECO:0000256" key="2">
    <source>
        <dbReference type="SAM" id="MobiDB-lite"/>
    </source>
</evidence>
<dbReference type="Pfam" id="PF17820">
    <property type="entry name" value="PDZ_6"/>
    <property type="match status" value="1"/>
</dbReference>
<dbReference type="SMART" id="SM00228">
    <property type="entry name" value="PDZ"/>
    <property type="match status" value="1"/>
</dbReference>
<dbReference type="InterPro" id="IPR001478">
    <property type="entry name" value="PDZ"/>
</dbReference>
<dbReference type="EMBL" id="JAQNDN010000010">
    <property type="protein sequence ID" value="MDC0670313.1"/>
    <property type="molecule type" value="Genomic_DNA"/>
</dbReference>
<dbReference type="Proteomes" id="UP001217838">
    <property type="component" value="Unassembled WGS sequence"/>
</dbReference>
<organism evidence="4 5">
    <name type="scientific">Nannocystis radixulma</name>
    <dbReference type="NCBI Taxonomy" id="2995305"/>
    <lineage>
        <taxon>Bacteria</taxon>
        <taxon>Pseudomonadati</taxon>
        <taxon>Myxococcota</taxon>
        <taxon>Polyangia</taxon>
        <taxon>Nannocystales</taxon>
        <taxon>Nannocystaceae</taxon>
        <taxon>Nannocystis</taxon>
    </lineage>
</organism>
<dbReference type="PANTHER" id="PTHR23303:SF14">
    <property type="entry name" value="BOS COMPLEX SUBUNIT NOMO1-RELATED"/>
    <property type="match status" value="1"/>
</dbReference>
<keyword evidence="1" id="KW-0732">Signal</keyword>
<dbReference type="PROSITE" id="PS50106">
    <property type="entry name" value="PDZ"/>
    <property type="match status" value="1"/>
</dbReference>
<evidence type="ECO:0000259" key="3">
    <source>
        <dbReference type="PROSITE" id="PS50106"/>
    </source>
</evidence>
<proteinExistence type="predicted"/>
<evidence type="ECO:0000256" key="1">
    <source>
        <dbReference type="ARBA" id="ARBA00022729"/>
    </source>
</evidence>
<name>A0ABT5BA59_9BACT</name>
<dbReference type="InterPro" id="IPR036034">
    <property type="entry name" value="PDZ_sf"/>
</dbReference>
<dbReference type="InterPro" id="IPR008969">
    <property type="entry name" value="CarboxyPept-like_regulatory"/>
</dbReference>
<dbReference type="Gene3D" id="2.30.42.10">
    <property type="match status" value="1"/>
</dbReference>
<feature type="compositionally biased region" description="Polar residues" evidence="2">
    <location>
        <begin position="428"/>
        <end position="439"/>
    </location>
</feature>
<dbReference type="InterPro" id="IPR051417">
    <property type="entry name" value="SDr/BOS_complex"/>
</dbReference>
<dbReference type="SUPFAM" id="SSF49478">
    <property type="entry name" value="Cna protein B-type domain"/>
    <property type="match status" value="1"/>
</dbReference>
<keyword evidence="5" id="KW-1185">Reference proteome</keyword>
<dbReference type="Gene3D" id="2.60.40.1120">
    <property type="entry name" value="Carboxypeptidase-like, regulatory domain"/>
    <property type="match status" value="7"/>
</dbReference>
<feature type="domain" description="PDZ" evidence="3">
    <location>
        <begin position="857"/>
        <end position="922"/>
    </location>
</feature>
<dbReference type="PANTHER" id="PTHR23303">
    <property type="entry name" value="CARBOXYPEPTIDASE REGULATORY REGION-CONTAINING"/>
    <property type="match status" value="1"/>
</dbReference>
<dbReference type="InterPro" id="IPR013784">
    <property type="entry name" value="Carb-bd-like_fold"/>
</dbReference>
<feature type="region of interest" description="Disordered" evidence="2">
    <location>
        <begin position="420"/>
        <end position="439"/>
    </location>
</feature>